<dbReference type="GeneID" id="36842550"/>
<feature type="compositionally biased region" description="Low complexity" evidence="1">
    <location>
        <begin position="93"/>
        <end position="110"/>
    </location>
</feature>
<evidence type="ECO:0000256" key="1">
    <source>
        <dbReference type="SAM" id="MobiDB-lite"/>
    </source>
</evidence>
<dbReference type="InterPro" id="IPR036770">
    <property type="entry name" value="Ankyrin_rpt-contain_sf"/>
</dbReference>
<feature type="region of interest" description="Disordered" evidence="1">
    <location>
        <begin position="541"/>
        <end position="562"/>
    </location>
</feature>
<feature type="region of interest" description="Disordered" evidence="1">
    <location>
        <begin position="1"/>
        <end position="119"/>
    </location>
</feature>
<feature type="compositionally biased region" description="Low complexity" evidence="1">
    <location>
        <begin position="1"/>
        <end position="29"/>
    </location>
</feature>
<evidence type="ECO:0008006" key="3">
    <source>
        <dbReference type="Google" id="ProtNLM"/>
    </source>
</evidence>
<sequence>MAPSFAIATSDATADAAAKPSTSSSLSPSEWRAEAADVPCKPPTGRGVKRPQAKETERVGDGCTEESKGSKPSKRRRLSRLLRYRGPKPLPTSSSSSSSPRRSDAAPADATIRGGADGPDWGMLPAELISSILNGCDGKGDAFLHPRWRAVARAVCRVWRNVVENPGTPDAARIAARLADPRPSLRRLWSTGRLLCASAVAERLLHERAIAPEAAMTTWTLRQGQTSLGPFLAAASLVASGRPDAVAYAFSKHVSRAAVSSLRAWLRCTANRTRDTVLRPPTAMPTETGFSEGPAPDTWWATPCAGGAAVRPWESMRHVVGGCARAAFAGLLLRVAARHGSVDALDMLLTVGDPPCGVADAAFEAAAAGHAAFVVRMLMLVAAAGDRARAAVVCYQAWLGAAAGGHTSVMHALLDAESGRGTLATALWRGRCLADGSPRHPRTAAHIALSHDRAGYFEVLRDRESADDREPLWFARNYLAEALRVGALDVARWLIAADVCTMRADRSPMPLETPRAVTTPTTMMASGTDPTNIQNADCAVVSNKGGDSDNAPGGGGDDGDDRLSMLGSRAIVEVVVDGRGPRECARRTLLWMRDQLGAEPSAAALGVLVRSAHAFRWARTESAAARGRLSASRYARLLDLLVDVVEVWPHVASTEIERDDEDEQEDMAADVDPYYMCLARDGGGHAYGACVVRLLVERVSHGRIAGDRYDRRHACRRALSALDRMAAAVIGAPASADGRRHGARDPSAPLRCAILDPWTAAAARVTAEIAAVDRTGRSPMRSIDALLGMATIACRCLLSATVEAAVSSDGTQLPAVVFGLASRMSNKGITLDDGRARLWRQWCRLPAEHNSDGSEFDCIGAWAERIATHTVFT</sequence>
<protein>
    <recommendedName>
        <fullName evidence="3">F-box incomplete domain containing protein</fullName>
    </recommendedName>
</protein>
<evidence type="ECO:0000313" key="2">
    <source>
        <dbReference type="EMBL" id="AVK75837.1"/>
    </source>
</evidence>
<reference evidence="2" key="1">
    <citation type="journal article" date="2018" name="Nat. Commun.">
        <title>Diversity and evolution of the emerging Pandoraviridae family.</title>
        <authorList>
            <person name="Legendre M."/>
            <person name="Fabre E."/>
            <person name="Poirot O."/>
            <person name="Jeudy S."/>
            <person name="Lartigue A."/>
            <person name="Alempic J.M."/>
            <person name="Beucher L."/>
            <person name="Philippe N."/>
            <person name="Bertaux L."/>
            <person name="Christo-Foroux E."/>
            <person name="Labadie K."/>
            <person name="Coute Y."/>
            <person name="Abergel C."/>
            <person name="Claverie J.M."/>
        </authorList>
    </citation>
    <scope>NUCLEOTIDE SEQUENCE [LARGE SCALE GENOMIC DNA]</scope>
    <source>
        <strain evidence="2">Neocaledonia</strain>
    </source>
</reference>
<dbReference type="Proteomes" id="UP000249287">
    <property type="component" value="Segment"/>
</dbReference>
<dbReference type="EMBL" id="MG011690">
    <property type="protein sequence ID" value="AVK75837.1"/>
    <property type="molecule type" value="Genomic_DNA"/>
</dbReference>
<organism evidence="2">
    <name type="scientific">Pandoravirus neocaledonia</name>
    <dbReference type="NCBI Taxonomy" id="2107708"/>
    <lineage>
        <taxon>Viruses</taxon>
        <taxon>Pandoravirus</taxon>
    </lineage>
</organism>
<dbReference type="SUPFAM" id="SSF48403">
    <property type="entry name" value="Ankyrin repeat"/>
    <property type="match status" value="1"/>
</dbReference>
<feature type="compositionally biased region" description="Basic residues" evidence="1">
    <location>
        <begin position="71"/>
        <end position="86"/>
    </location>
</feature>
<accession>A0A2U7UBL0</accession>
<feature type="compositionally biased region" description="Basic and acidic residues" evidence="1">
    <location>
        <begin position="52"/>
        <end position="69"/>
    </location>
</feature>
<name>A0A2U7UBL0_9VIRU</name>
<proteinExistence type="predicted"/>
<dbReference type="RefSeq" id="YP_009481840.1">
    <property type="nucleotide sequence ID" value="NC_037666.1"/>
</dbReference>
<dbReference type="KEGG" id="vg:36842550"/>
<gene>
    <name evidence="2" type="ORF">pneo_cds_230</name>
</gene>